<dbReference type="SMART" id="SM00382">
    <property type="entry name" value="AAA"/>
    <property type="match status" value="1"/>
</dbReference>
<reference evidence="10 11" key="1">
    <citation type="submission" date="2017-05" db="EMBL/GenBank/DDBJ databases">
        <title>Functional genome analysis of Paenibacillus pasadenensis strain R16: insights on endophytic life style and antifungal activity.</title>
        <authorList>
            <person name="Passera A."/>
            <person name="Marcolungo L."/>
            <person name="Casati P."/>
            <person name="Brasca M."/>
            <person name="Quaglino F."/>
            <person name="Delledonne M."/>
        </authorList>
    </citation>
    <scope>NUCLEOTIDE SEQUENCE [LARGE SCALE GENOMIC DNA]</scope>
    <source>
        <strain evidence="10 11">R16</strain>
    </source>
</reference>
<keyword evidence="1" id="KW-0813">Transport</keyword>
<dbReference type="GO" id="GO:0016887">
    <property type="term" value="F:ATP hydrolysis activity"/>
    <property type="evidence" value="ECO:0007669"/>
    <property type="project" value="InterPro"/>
</dbReference>
<dbReference type="FunFam" id="3.40.50.300:FF:000425">
    <property type="entry name" value="Probable ABC transporter, ATP-binding subunit"/>
    <property type="match status" value="1"/>
</dbReference>
<comment type="subunit">
    <text evidence="5">The complex is composed of two ATP-binding proteins (OpuCA), two transmembrane proteins (OpuCB and OpuCD) and a solute-binding protein (OpuCC).</text>
</comment>
<dbReference type="PANTHER" id="PTHR42781:SF4">
    <property type="entry name" value="SPERMIDINE_PUTRESCINE IMPORT ATP-BINDING PROTEIN POTA"/>
    <property type="match status" value="1"/>
</dbReference>
<feature type="domain" description="ABC transporter" evidence="9">
    <location>
        <begin position="9"/>
        <end position="239"/>
    </location>
</feature>
<dbReference type="SUPFAM" id="SSF52540">
    <property type="entry name" value="P-loop containing nucleoside triphosphate hydrolases"/>
    <property type="match status" value="1"/>
</dbReference>
<comment type="catalytic activity">
    <reaction evidence="4">
        <text>a quaternary ammonium(out) + ATP + H2O = a quaternary ammonium(in) + ADP + phosphate + H(+)</text>
        <dbReference type="Rhea" id="RHEA:11036"/>
        <dbReference type="ChEBI" id="CHEBI:15377"/>
        <dbReference type="ChEBI" id="CHEBI:15378"/>
        <dbReference type="ChEBI" id="CHEBI:30616"/>
        <dbReference type="ChEBI" id="CHEBI:35267"/>
        <dbReference type="ChEBI" id="CHEBI:43474"/>
        <dbReference type="ChEBI" id="CHEBI:456216"/>
        <dbReference type="EC" id="7.6.2.9"/>
    </reaction>
</comment>
<dbReference type="PANTHER" id="PTHR42781">
    <property type="entry name" value="SPERMIDINE/PUTRESCINE IMPORT ATP-BINDING PROTEIN POTA"/>
    <property type="match status" value="1"/>
</dbReference>
<protein>
    <recommendedName>
        <fullName evidence="7">Carnitine transport ATP-binding protein OpuCA</fullName>
        <ecNumber evidence="6">7.6.2.9</ecNumber>
    </recommendedName>
</protein>
<evidence type="ECO:0000256" key="1">
    <source>
        <dbReference type="ARBA" id="ARBA00022448"/>
    </source>
</evidence>
<dbReference type="GO" id="GO:0043190">
    <property type="term" value="C:ATP-binding cassette (ABC) transporter complex"/>
    <property type="evidence" value="ECO:0007669"/>
    <property type="project" value="InterPro"/>
</dbReference>
<dbReference type="InterPro" id="IPR050093">
    <property type="entry name" value="ABC_SmlMolc_Importer"/>
</dbReference>
<dbReference type="PROSITE" id="PS50893">
    <property type="entry name" value="ABC_TRANSPORTER_2"/>
    <property type="match status" value="1"/>
</dbReference>
<organism evidence="10 11">
    <name type="scientific">Paenibacillus pasadenensis</name>
    <dbReference type="NCBI Taxonomy" id="217090"/>
    <lineage>
        <taxon>Bacteria</taxon>
        <taxon>Bacillati</taxon>
        <taxon>Bacillota</taxon>
        <taxon>Bacilli</taxon>
        <taxon>Bacillales</taxon>
        <taxon>Paenibacillaceae</taxon>
        <taxon>Paenibacillus</taxon>
    </lineage>
</organism>
<dbReference type="InterPro" id="IPR008995">
    <property type="entry name" value="Mo/tungstate-bd_C_term_dom"/>
</dbReference>
<dbReference type="EC" id="7.6.2.9" evidence="6"/>
<dbReference type="InterPro" id="IPR027417">
    <property type="entry name" value="P-loop_NTPase"/>
</dbReference>
<comment type="caution">
    <text evidence="10">The sequence shown here is derived from an EMBL/GenBank/DDBJ whole genome shotgun (WGS) entry which is preliminary data.</text>
</comment>
<evidence type="ECO:0000256" key="7">
    <source>
        <dbReference type="ARBA" id="ARBA00070305"/>
    </source>
</evidence>
<proteinExistence type="predicted"/>
<dbReference type="Pfam" id="PF08402">
    <property type="entry name" value="TOBE_2"/>
    <property type="match status" value="1"/>
</dbReference>
<accession>A0A2N5N233</accession>
<dbReference type="Gene3D" id="2.40.50.100">
    <property type="match status" value="1"/>
</dbReference>
<evidence type="ECO:0000256" key="3">
    <source>
        <dbReference type="ARBA" id="ARBA00022840"/>
    </source>
</evidence>
<dbReference type="Gene3D" id="3.40.50.300">
    <property type="entry name" value="P-loop containing nucleotide triphosphate hydrolases"/>
    <property type="match status" value="1"/>
</dbReference>
<evidence type="ECO:0000256" key="6">
    <source>
        <dbReference type="ARBA" id="ARBA00066388"/>
    </source>
</evidence>
<dbReference type="RefSeq" id="WP_052333544.1">
    <property type="nucleotide sequence ID" value="NZ_BIMM01000120.1"/>
</dbReference>
<keyword evidence="3 10" id="KW-0067">ATP-binding</keyword>
<dbReference type="AlphaFoldDB" id="A0A2N5N233"/>
<keyword evidence="11" id="KW-1185">Reference proteome</keyword>
<evidence type="ECO:0000256" key="4">
    <source>
        <dbReference type="ARBA" id="ARBA00052482"/>
    </source>
</evidence>
<evidence type="ECO:0000313" key="10">
    <source>
        <dbReference type="EMBL" id="PLT44398.1"/>
    </source>
</evidence>
<name>A0A2N5N233_9BACL</name>
<evidence type="ECO:0000256" key="2">
    <source>
        <dbReference type="ARBA" id="ARBA00022741"/>
    </source>
</evidence>
<sequence>MNNAAQPHIRIDDVTKSFGAFSALRSVTLDVPRGSFTTLLGPSGCGKTTLLRLLAGFDEPDSGSIRIDGAEMNGVPAFRRKTPLVFQDYALFPHMTVQENIAYGLKLQKARKAETAARVGEMMDLFGLQGLEKRLPKQLSGGQQQRVAFARALVTGRDILLMDEPLSNLDAKMRVEVRRELRELQRRAGITAVFVTHDQDEALSLSDYVAVFEKGRIRQAGTPWEVYYEPANAFVADFVGTANLLAGIVEDVRDGVLLVRCRDVLLRASSAGRTFRPGDRATLMIRPECLRIGADEGDAEPENRWMGAISGSSFLGRQVRYEVQCGETTLIVDDADPSVTGVLDGTVRLSCAADKIHVLSDEADSERKEGETHERIRPLSERRLG</sequence>
<dbReference type="OrthoDB" id="9802264at2"/>
<dbReference type="InterPro" id="IPR013611">
    <property type="entry name" value="Transp-assoc_OB_typ2"/>
</dbReference>
<dbReference type="InterPro" id="IPR003439">
    <property type="entry name" value="ABC_transporter-like_ATP-bd"/>
</dbReference>
<dbReference type="SUPFAM" id="SSF50331">
    <property type="entry name" value="MOP-like"/>
    <property type="match status" value="1"/>
</dbReference>
<dbReference type="GO" id="GO:0005524">
    <property type="term" value="F:ATP binding"/>
    <property type="evidence" value="ECO:0007669"/>
    <property type="project" value="UniProtKB-KW"/>
</dbReference>
<dbReference type="EMBL" id="NFEZ01000004">
    <property type="protein sequence ID" value="PLT44398.1"/>
    <property type="molecule type" value="Genomic_DNA"/>
</dbReference>
<feature type="region of interest" description="Disordered" evidence="8">
    <location>
        <begin position="362"/>
        <end position="385"/>
    </location>
</feature>
<evidence type="ECO:0000256" key="5">
    <source>
        <dbReference type="ARBA" id="ARBA00063934"/>
    </source>
</evidence>
<dbReference type="Pfam" id="PF00005">
    <property type="entry name" value="ABC_tran"/>
    <property type="match status" value="1"/>
</dbReference>
<keyword evidence="2" id="KW-0547">Nucleotide-binding</keyword>
<dbReference type="Proteomes" id="UP000234789">
    <property type="component" value="Unassembled WGS sequence"/>
</dbReference>
<dbReference type="GO" id="GO:0015418">
    <property type="term" value="F:ABC-type quaternary ammonium compound transporting activity"/>
    <property type="evidence" value="ECO:0007669"/>
    <property type="project" value="UniProtKB-EC"/>
</dbReference>
<evidence type="ECO:0000256" key="8">
    <source>
        <dbReference type="SAM" id="MobiDB-lite"/>
    </source>
</evidence>
<evidence type="ECO:0000259" key="9">
    <source>
        <dbReference type="PROSITE" id="PS50893"/>
    </source>
</evidence>
<dbReference type="PROSITE" id="PS00211">
    <property type="entry name" value="ABC_TRANSPORTER_1"/>
    <property type="match status" value="1"/>
</dbReference>
<gene>
    <name evidence="10" type="ORF">B8V81_2829</name>
</gene>
<dbReference type="InterPro" id="IPR003593">
    <property type="entry name" value="AAA+_ATPase"/>
</dbReference>
<dbReference type="InterPro" id="IPR017871">
    <property type="entry name" value="ABC_transporter-like_CS"/>
</dbReference>
<evidence type="ECO:0000313" key="11">
    <source>
        <dbReference type="Proteomes" id="UP000234789"/>
    </source>
</evidence>